<evidence type="ECO:0000313" key="3">
    <source>
        <dbReference type="EMBL" id="TSK58024.1"/>
    </source>
</evidence>
<accession>A0A556TSN5</accession>
<feature type="compositionally biased region" description="Low complexity" evidence="2">
    <location>
        <begin position="124"/>
        <end position="140"/>
    </location>
</feature>
<evidence type="ECO:0000256" key="1">
    <source>
        <dbReference type="SAM" id="Coils"/>
    </source>
</evidence>
<dbReference type="Proteomes" id="UP000319801">
    <property type="component" value="Unassembled WGS sequence"/>
</dbReference>
<comment type="caution">
    <text evidence="3">The sequence shown here is derived from an EMBL/GenBank/DDBJ whole genome shotgun (WGS) entry which is preliminary data.</text>
</comment>
<keyword evidence="4" id="KW-1185">Reference proteome</keyword>
<feature type="region of interest" description="Disordered" evidence="2">
    <location>
        <begin position="97"/>
        <end position="221"/>
    </location>
</feature>
<feature type="coiled-coil region" evidence="1">
    <location>
        <begin position="54"/>
        <end position="88"/>
    </location>
</feature>
<sequence>MAAAAVAAMVDAHMKKLVERSRAGDEEAQLYHDDSLLAPEIDFIVDEHSSAHSNMEVTDRLMSLEQRLQMQEDEVQLLKIALADVLKRLNISEEQTAAHTKKQLASRPVSLALPPRTSSNTANSLKKSSGSTLPSSTSLKNYSPSPASKRGPGGSPKNSLSVSASRYPAPPTSTTSTPCKKLQERDSSGDRCEMEVRRRSAKRRRPEENGRASRALDATASKSFVAIVKSSRRLPASAPPRQPATQPAC</sequence>
<dbReference type="AlphaFoldDB" id="A0A556TSN5"/>
<keyword evidence="1" id="KW-0175">Coiled coil</keyword>
<dbReference type="OrthoDB" id="6158349at2759"/>
<organism evidence="3 4">
    <name type="scientific">Bagarius yarrelli</name>
    <name type="common">Goonch</name>
    <name type="synonym">Bagrus yarrelli</name>
    <dbReference type="NCBI Taxonomy" id="175774"/>
    <lineage>
        <taxon>Eukaryota</taxon>
        <taxon>Metazoa</taxon>
        <taxon>Chordata</taxon>
        <taxon>Craniata</taxon>
        <taxon>Vertebrata</taxon>
        <taxon>Euteleostomi</taxon>
        <taxon>Actinopterygii</taxon>
        <taxon>Neopterygii</taxon>
        <taxon>Teleostei</taxon>
        <taxon>Ostariophysi</taxon>
        <taxon>Siluriformes</taxon>
        <taxon>Sisoridae</taxon>
        <taxon>Sisorinae</taxon>
        <taxon>Bagarius</taxon>
    </lineage>
</organism>
<protein>
    <submittedName>
        <fullName evidence="3">Echinoderm microtubule-associated protein-like 1</fullName>
    </submittedName>
</protein>
<evidence type="ECO:0000313" key="4">
    <source>
        <dbReference type="Proteomes" id="UP000319801"/>
    </source>
</evidence>
<name>A0A556TSN5_BAGYA</name>
<feature type="compositionally biased region" description="Low complexity" evidence="2">
    <location>
        <begin position="163"/>
        <end position="178"/>
    </location>
</feature>
<gene>
    <name evidence="3" type="ORF">Baya_3672</name>
</gene>
<proteinExistence type="predicted"/>
<feature type="compositionally biased region" description="Basic and acidic residues" evidence="2">
    <location>
        <begin position="181"/>
        <end position="198"/>
    </location>
</feature>
<reference evidence="3 4" key="1">
    <citation type="journal article" date="2019" name="Genome Biol. Evol.">
        <title>Whole-Genome Sequencing of the Giant Devil Catfish, Bagarius yarrelli.</title>
        <authorList>
            <person name="Jiang W."/>
            <person name="Lv Y."/>
            <person name="Cheng L."/>
            <person name="Yang K."/>
            <person name="Chao B."/>
            <person name="Wang X."/>
            <person name="Li Y."/>
            <person name="Pan X."/>
            <person name="You X."/>
            <person name="Zhang Y."/>
            <person name="Yang J."/>
            <person name="Li J."/>
            <person name="Zhang X."/>
            <person name="Liu S."/>
            <person name="Sun C."/>
            <person name="Yang J."/>
            <person name="Shi Q."/>
        </authorList>
    </citation>
    <scope>NUCLEOTIDE SEQUENCE [LARGE SCALE GENOMIC DNA]</scope>
    <source>
        <strain evidence="3">JWS20170419001</strain>
        <tissue evidence="3">Muscle</tissue>
    </source>
</reference>
<evidence type="ECO:0000256" key="2">
    <source>
        <dbReference type="SAM" id="MobiDB-lite"/>
    </source>
</evidence>
<dbReference type="EMBL" id="VCAZ01000016">
    <property type="protein sequence ID" value="TSK58024.1"/>
    <property type="molecule type" value="Genomic_DNA"/>
</dbReference>